<dbReference type="Gene3D" id="3.40.50.12140">
    <property type="entry name" value="Domain of unknown function DUF4159"/>
    <property type="match status" value="1"/>
</dbReference>
<gene>
    <name evidence="4" type="ORF">FJU08_08180</name>
</gene>
<dbReference type="RefSeq" id="WP_141148482.1">
    <property type="nucleotide sequence ID" value="NZ_VHLG01000003.1"/>
</dbReference>
<dbReference type="NCBIfam" id="TIGR02226">
    <property type="entry name" value="two_anch"/>
    <property type="match status" value="1"/>
</dbReference>
<dbReference type="SUPFAM" id="SSF52317">
    <property type="entry name" value="Class I glutamine amidotransferase-like"/>
    <property type="match status" value="1"/>
</dbReference>
<protein>
    <submittedName>
        <fullName evidence="4">DUF4159 domain-containing protein</fullName>
    </submittedName>
</protein>
<dbReference type="AlphaFoldDB" id="A0A506UBE5"/>
<evidence type="ECO:0000313" key="5">
    <source>
        <dbReference type="Proteomes" id="UP000318801"/>
    </source>
</evidence>
<dbReference type="CDD" id="cd03143">
    <property type="entry name" value="A4_beta-galactosidase_middle_domain"/>
    <property type="match status" value="2"/>
</dbReference>
<dbReference type="InterPro" id="IPR025297">
    <property type="entry name" value="DUF4159"/>
</dbReference>
<keyword evidence="1" id="KW-1133">Transmembrane helix</keyword>
<dbReference type="Pfam" id="PF07584">
    <property type="entry name" value="BatA"/>
    <property type="match status" value="1"/>
</dbReference>
<dbReference type="InterPro" id="IPR029062">
    <property type="entry name" value="Class_I_gatase-like"/>
</dbReference>
<feature type="transmembrane region" description="Helical" evidence="1">
    <location>
        <begin position="6"/>
        <end position="25"/>
    </location>
</feature>
<evidence type="ECO:0000259" key="2">
    <source>
        <dbReference type="Pfam" id="PF07584"/>
    </source>
</evidence>
<dbReference type="PANTHER" id="PTHR37464">
    <property type="entry name" value="BLL2463 PROTEIN"/>
    <property type="match status" value="1"/>
</dbReference>
<name>A0A506UBE5_9HYPH</name>
<keyword evidence="1" id="KW-0472">Membrane</keyword>
<evidence type="ECO:0000313" key="4">
    <source>
        <dbReference type="EMBL" id="TPW31712.1"/>
    </source>
</evidence>
<reference evidence="4 5" key="1">
    <citation type="submission" date="2019-06" db="EMBL/GenBank/DDBJ databases">
        <authorList>
            <person name="Li M."/>
        </authorList>
    </citation>
    <scope>NUCLEOTIDE SEQUENCE [LARGE SCALE GENOMIC DNA]</scope>
    <source>
        <strain evidence="4 5">BGMRC2036</strain>
    </source>
</reference>
<dbReference type="EMBL" id="VHLG01000003">
    <property type="protein sequence ID" value="TPW31712.1"/>
    <property type="molecule type" value="Genomic_DNA"/>
</dbReference>
<dbReference type="Proteomes" id="UP000318801">
    <property type="component" value="Unassembled WGS sequence"/>
</dbReference>
<feature type="domain" description="DUF4159" evidence="3">
    <location>
        <begin position="695"/>
        <end position="914"/>
    </location>
</feature>
<evidence type="ECO:0000259" key="3">
    <source>
        <dbReference type="Pfam" id="PF13709"/>
    </source>
</evidence>
<dbReference type="Pfam" id="PF13709">
    <property type="entry name" value="DUF4159"/>
    <property type="match status" value="1"/>
</dbReference>
<sequence>MGLIAFASPLVLLSLVLLPAIWWLLKLTPPRPTQEAFPPFAILARLGRREETPARSPWWLTLLRMLLLTLVILALADPLINPQSARLAPGGPLALLVDNGWATAEDWQQRVDAASRLIDEAEKQDLAVALAFTAGPASDASPVSATTARERLAAARPLPLRPDREQAAKNLSDGLNGTRPGTLALISDEISARSDSEAITALNALQPAATLVLGRRSAAPDAISLARNDADATRVTVIRAHAGATGTKTVNAYDKEGRLIASADARFEADAATAVATLSAPFELRNDFATLRIDGSADAGGVHLVDDGFRRRRVALITGDETNDFQPLLTPIYYIRQALEPYADLTESHKQTLGEQVDELLAGKPSVIILADIGTMPDDVHAKLEDWTKAGGTLIRFAGPRLAASDGSDTLLPVQLRQGARAFGGAMSWSEPQHLAPFSPDSPFAGLPVPSDVTVKRQVLAEPTATLPQHTWASLADGTPLVTAADDGTGRLVLFHTSADATWSDLPISGFFVEMLRRVIRLSQGSALAAGDSGTLPPYRLLSADGALSTDTANAKPLAISADARPVASKDNPPGLYGSADGFVALNLFGADDQLSPFDASALSPSASTGFIEGPPTIPLKPWLLGTALLLLLADGLIMLFMNGAFSRRIGKAASMALIAALVPLAGLVQPQTAHANETSSENDAVIMAQLDETHLAYVITGEDDVDTISKRGLEGLTQFISYRTALEPGDPVGIDPAKDELAFYPLIYWPISATAPMPSPEAIARIDAYMRNGGTVLFDTRDQYSPLGSNVASANTQRLRQILSSIDVPPLEPVPEGHVLTRAFYLLDDFPGRYDGSPLWVEAEGGSDPALAGPGSGSMGGDGVSPIIITGNDFAGAWAINDDSTPMLPTIPPDPRQRVLAYRAGVNIVMYMLTGNYKADQVHVPALLERLGQ</sequence>
<proteinExistence type="predicted"/>
<dbReference type="InterPro" id="IPR024163">
    <property type="entry name" value="Aerotolerance_reg_N"/>
</dbReference>
<dbReference type="PANTHER" id="PTHR37464:SF1">
    <property type="entry name" value="BLL2463 PROTEIN"/>
    <property type="match status" value="1"/>
</dbReference>
<keyword evidence="1" id="KW-0812">Transmembrane</keyword>
<comment type="caution">
    <text evidence="4">The sequence shown here is derived from an EMBL/GenBank/DDBJ whole genome shotgun (WGS) entry which is preliminary data.</text>
</comment>
<organism evidence="4 5">
    <name type="scientific">Martelella alba</name>
    <dbReference type="NCBI Taxonomy" id="2590451"/>
    <lineage>
        <taxon>Bacteria</taxon>
        <taxon>Pseudomonadati</taxon>
        <taxon>Pseudomonadota</taxon>
        <taxon>Alphaproteobacteria</taxon>
        <taxon>Hyphomicrobiales</taxon>
        <taxon>Aurantimonadaceae</taxon>
        <taxon>Martelella</taxon>
    </lineage>
</organism>
<evidence type="ECO:0000256" key="1">
    <source>
        <dbReference type="SAM" id="Phobius"/>
    </source>
</evidence>
<feature type="domain" description="Aerotolerance regulator N-terminal" evidence="2">
    <location>
        <begin position="4"/>
        <end position="78"/>
    </location>
</feature>
<keyword evidence="5" id="KW-1185">Reference proteome</keyword>
<accession>A0A506UBE5</accession>
<dbReference type="Gene3D" id="3.40.50.880">
    <property type="match status" value="1"/>
</dbReference>
<dbReference type="InterPro" id="IPR011933">
    <property type="entry name" value="Double_TM_dom"/>
</dbReference>
<dbReference type="OrthoDB" id="9773014at2"/>